<dbReference type="CDD" id="cd07562">
    <property type="entry name" value="Peptidase_S41_TRI"/>
    <property type="match status" value="1"/>
</dbReference>
<feature type="region of interest" description="Disordered" evidence="1">
    <location>
        <begin position="182"/>
        <end position="209"/>
    </location>
</feature>
<evidence type="ECO:0000313" key="4">
    <source>
        <dbReference type="EMBL" id="MBC3882244.1"/>
    </source>
</evidence>
<comment type="caution">
    <text evidence="4">The sequence shown here is derived from an EMBL/GenBank/DDBJ whole genome shotgun (WGS) entry which is preliminary data.</text>
</comment>
<organism evidence="4 5">
    <name type="scientific">Undibacterium nitidum</name>
    <dbReference type="NCBI Taxonomy" id="2762298"/>
    <lineage>
        <taxon>Bacteria</taxon>
        <taxon>Pseudomonadati</taxon>
        <taxon>Pseudomonadota</taxon>
        <taxon>Betaproteobacteria</taxon>
        <taxon>Burkholderiales</taxon>
        <taxon>Oxalobacteraceae</taxon>
        <taxon>Undibacterium</taxon>
    </lineage>
</organism>
<evidence type="ECO:0000256" key="2">
    <source>
        <dbReference type="SAM" id="SignalP"/>
    </source>
</evidence>
<protein>
    <submittedName>
        <fullName evidence="4">PDZ domain-containing protein</fullName>
    </submittedName>
</protein>
<feature type="chain" id="PRO_5037931750" evidence="2">
    <location>
        <begin position="26"/>
        <end position="467"/>
    </location>
</feature>
<dbReference type="Pfam" id="PF14684">
    <property type="entry name" value="Tricorn_C1"/>
    <property type="match status" value="1"/>
</dbReference>
<dbReference type="GO" id="GO:0008236">
    <property type="term" value="F:serine-type peptidase activity"/>
    <property type="evidence" value="ECO:0007669"/>
    <property type="project" value="InterPro"/>
</dbReference>
<dbReference type="GO" id="GO:0004175">
    <property type="term" value="F:endopeptidase activity"/>
    <property type="evidence" value="ECO:0007669"/>
    <property type="project" value="TreeGrafter"/>
</dbReference>
<keyword evidence="5" id="KW-1185">Reference proteome</keyword>
<dbReference type="PANTHER" id="PTHR32060">
    <property type="entry name" value="TAIL-SPECIFIC PROTEASE"/>
    <property type="match status" value="1"/>
</dbReference>
<dbReference type="Gene3D" id="3.90.226.10">
    <property type="entry name" value="2-enoyl-CoA Hydratase, Chain A, domain 1"/>
    <property type="match status" value="1"/>
</dbReference>
<dbReference type="Pfam" id="PF03572">
    <property type="entry name" value="Peptidase_S41"/>
    <property type="match status" value="1"/>
</dbReference>
<dbReference type="SMART" id="SM00245">
    <property type="entry name" value="TSPc"/>
    <property type="match status" value="1"/>
</dbReference>
<evidence type="ECO:0000259" key="3">
    <source>
        <dbReference type="PROSITE" id="PS50106"/>
    </source>
</evidence>
<dbReference type="GO" id="GO:0007165">
    <property type="term" value="P:signal transduction"/>
    <property type="evidence" value="ECO:0007669"/>
    <property type="project" value="TreeGrafter"/>
</dbReference>
<dbReference type="SMART" id="SM00228">
    <property type="entry name" value="PDZ"/>
    <property type="match status" value="1"/>
</dbReference>
<dbReference type="PROSITE" id="PS50106">
    <property type="entry name" value="PDZ"/>
    <property type="match status" value="1"/>
</dbReference>
<dbReference type="EMBL" id="JACOFZ010000004">
    <property type="protein sequence ID" value="MBC3882244.1"/>
    <property type="molecule type" value="Genomic_DNA"/>
</dbReference>
<feature type="domain" description="PDZ" evidence="3">
    <location>
        <begin position="116"/>
        <end position="173"/>
    </location>
</feature>
<dbReference type="Pfam" id="PF00595">
    <property type="entry name" value="PDZ"/>
    <property type="match status" value="1"/>
</dbReference>
<dbReference type="Gene3D" id="2.30.42.10">
    <property type="match status" value="1"/>
</dbReference>
<accession>A0A923HMR6</accession>
<evidence type="ECO:0000256" key="1">
    <source>
        <dbReference type="SAM" id="MobiDB-lite"/>
    </source>
</evidence>
<dbReference type="InterPro" id="IPR036034">
    <property type="entry name" value="PDZ_sf"/>
</dbReference>
<dbReference type="SUPFAM" id="SSF52096">
    <property type="entry name" value="ClpP/crotonase"/>
    <property type="match status" value="1"/>
</dbReference>
<evidence type="ECO:0000313" key="5">
    <source>
        <dbReference type="Proteomes" id="UP000627446"/>
    </source>
</evidence>
<dbReference type="InterPro" id="IPR028204">
    <property type="entry name" value="Tricorn_C1"/>
</dbReference>
<dbReference type="GO" id="GO:0006508">
    <property type="term" value="P:proteolysis"/>
    <property type="evidence" value="ECO:0007669"/>
    <property type="project" value="InterPro"/>
</dbReference>
<dbReference type="Proteomes" id="UP000627446">
    <property type="component" value="Unassembled WGS sequence"/>
</dbReference>
<dbReference type="AlphaFoldDB" id="A0A923HMR6"/>
<dbReference type="PANTHER" id="PTHR32060:SF30">
    <property type="entry name" value="CARBOXY-TERMINAL PROCESSING PROTEASE CTPA"/>
    <property type="match status" value="1"/>
</dbReference>
<feature type="signal peptide" evidence="2">
    <location>
        <begin position="1"/>
        <end position="25"/>
    </location>
</feature>
<dbReference type="InterPro" id="IPR005151">
    <property type="entry name" value="Tail-specific_protease"/>
</dbReference>
<feature type="compositionally biased region" description="Basic and acidic residues" evidence="1">
    <location>
        <begin position="188"/>
        <end position="198"/>
    </location>
</feature>
<keyword evidence="2" id="KW-0732">Signal</keyword>
<dbReference type="InterPro" id="IPR029045">
    <property type="entry name" value="ClpP/crotonase-like_dom_sf"/>
</dbReference>
<dbReference type="GO" id="GO:0030288">
    <property type="term" value="C:outer membrane-bounded periplasmic space"/>
    <property type="evidence" value="ECO:0007669"/>
    <property type="project" value="TreeGrafter"/>
</dbReference>
<proteinExistence type="predicted"/>
<name>A0A923HMR6_9BURK</name>
<dbReference type="Gene3D" id="3.30.750.44">
    <property type="match status" value="1"/>
</dbReference>
<sequence length="467" mass="50879">MLAQFLNFHRSVLLLVLCSGLFGCAAIDPQHVITRQFGNSAPADGRPLSPEIKQDAYNFVWNRVNEAYVDPQFNGVDWKHVGEIHYPKIMGAPNDALFWRNLDEMVAELGDAHTRVLSAKQYANDKERQILSLGLNIGDTNEGILVFGIAKDSAADQAKILVGDKIVEIDGVDAQQWWQQERQKARKNSTERAREKSVRRLLNGGDPERETSQVRLKIAAADGGLRELELTRGILPRKDSITSEIQDGNIGYIKLTAFDQKLNGQIAQHFEKLKETQALIVDLRGNGGGSLGMALNMMDHVVSGKVAIGERKTRTGKPPTFMFGLISAGSLKLELKGVSQPYLKPLIVLVDSDSASASEFLSGSLQAIGRAQVFGSTSCGCLLGYMGYANIPGGGALAYSEMDFVPIAGKRIEGNGVLPDRLLMISRADLIAKRDVVLEAALDTLKQRLHTAAASENEAARVVKSSQ</sequence>
<dbReference type="RefSeq" id="WP_186916848.1">
    <property type="nucleotide sequence ID" value="NZ_JACOFZ010000004.1"/>
</dbReference>
<gene>
    <name evidence="4" type="ORF">H8K36_12700</name>
</gene>
<reference evidence="4" key="1">
    <citation type="submission" date="2020-08" db="EMBL/GenBank/DDBJ databases">
        <title>Novel species isolated from subtropical streams in China.</title>
        <authorList>
            <person name="Lu H."/>
        </authorList>
    </citation>
    <scope>NUCLEOTIDE SEQUENCE</scope>
    <source>
        <strain evidence="4">LX22W</strain>
    </source>
</reference>
<dbReference type="SUPFAM" id="SSF50156">
    <property type="entry name" value="PDZ domain-like"/>
    <property type="match status" value="1"/>
</dbReference>
<dbReference type="InterPro" id="IPR001478">
    <property type="entry name" value="PDZ"/>
</dbReference>